<organism evidence="1 2">
    <name type="scientific">Allomesorhizobium camelthorni</name>
    <dbReference type="NCBI Taxonomy" id="475069"/>
    <lineage>
        <taxon>Bacteria</taxon>
        <taxon>Pseudomonadati</taxon>
        <taxon>Pseudomonadota</taxon>
        <taxon>Alphaproteobacteria</taxon>
        <taxon>Hyphomicrobiales</taxon>
        <taxon>Phyllobacteriaceae</taxon>
        <taxon>Allomesorhizobium</taxon>
    </lineage>
</organism>
<evidence type="ECO:0000313" key="1">
    <source>
        <dbReference type="EMBL" id="NGO50491.1"/>
    </source>
</evidence>
<dbReference type="AlphaFoldDB" id="A0A6G4W6W6"/>
<keyword evidence="2" id="KW-1185">Reference proteome</keyword>
<dbReference type="Proteomes" id="UP001642900">
    <property type="component" value="Unassembled WGS sequence"/>
</dbReference>
<evidence type="ECO:0000313" key="2">
    <source>
        <dbReference type="Proteomes" id="UP001642900"/>
    </source>
</evidence>
<evidence type="ECO:0008006" key="3">
    <source>
        <dbReference type="Google" id="ProtNLM"/>
    </source>
</evidence>
<protein>
    <recommendedName>
        <fullName evidence="3">DUF551 domain-containing protein</fullName>
    </recommendedName>
</protein>
<name>A0A6G4W6W6_9HYPH</name>
<comment type="caution">
    <text evidence="1">The sequence shown here is derived from an EMBL/GenBank/DDBJ whole genome shotgun (WGS) entry which is preliminary data.</text>
</comment>
<sequence>MAEQTGLEVKPLGEFFIQERDDDMLIAERCWQFGNRCIARRPRLLTNEEWRPTAQRIVAALAVPAPQPGWQTMDTAPKDGTRILLWMVHDNAKYSKHPVEEGWEAAVIAEWIDHNGGGWTWHGLFGRPTHWRHLPASPRSAGQ</sequence>
<reference evidence="1 2" key="1">
    <citation type="submission" date="2020-02" db="EMBL/GenBank/DDBJ databases">
        <title>Genome sequence of strain CCNWXJ40-4.</title>
        <authorList>
            <person name="Gao J."/>
            <person name="Sun J."/>
        </authorList>
    </citation>
    <scope>NUCLEOTIDE SEQUENCE [LARGE SCALE GENOMIC DNA]</scope>
    <source>
        <strain evidence="1 2">CCNWXJ 40-4</strain>
    </source>
</reference>
<dbReference type="RefSeq" id="WP_165024045.1">
    <property type="nucleotide sequence ID" value="NZ_JAAKZF010000003.1"/>
</dbReference>
<dbReference type="EMBL" id="JAAKZF010000003">
    <property type="protein sequence ID" value="NGO50491.1"/>
    <property type="molecule type" value="Genomic_DNA"/>
</dbReference>
<accession>A0A6G4W6W6</accession>
<proteinExistence type="predicted"/>
<gene>
    <name evidence="1" type="ORF">G6N73_04725</name>
</gene>